<gene>
    <name evidence="3" type="ORF">ITX44_36780</name>
</gene>
<feature type="domain" description="Phosphoadenosine phosphosulphate reductase" evidence="2">
    <location>
        <begin position="87"/>
        <end position="149"/>
    </location>
</feature>
<name>A0ABS2U346_9ACTN</name>
<protein>
    <submittedName>
        <fullName evidence="3">Phosphoadenosine phosphosulfate reductase family protein</fullName>
    </submittedName>
</protein>
<proteinExistence type="predicted"/>
<accession>A0ABS2U346</accession>
<feature type="region of interest" description="Disordered" evidence="1">
    <location>
        <begin position="1"/>
        <end position="23"/>
    </location>
</feature>
<comment type="caution">
    <text evidence="3">The sequence shown here is derived from an EMBL/GenBank/DDBJ whole genome shotgun (WGS) entry which is preliminary data.</text>
</comment>
<evidence type="ECO:0000259" key="2">
    <source>
        <dbReference type="Pfam" id="PF01507"/>
    </source>
</evidence>
<dbReference type="InterPro" id="IPR002500">
    <property type="entry name" value="PAPS_reduct_dom"/>
</dbReference>
<dbReference type="InterPro" id="IPR014729">
    <property type="entry name" value="Rossmann-like_a/b/a_fold"/>
</dbReference>
<dbReference type="EMBL" id="JADKYB010000030">
    <property type="protein sequence ID" value="MBM9510019.1"/>
    <property type="molecule type" value="Genomic_DNA"/>
</dbReference>
<keyword evidence="4" id="KW-1185">Reference proteome</keyword>
<sequence>MTGRNARRPQADMLDGMPDVTAAQPPKASEEAWKARTLDEAIDWTYDLLDRAIVQFSTGNATTTITKGKRAGQVIDYGPRELAGIFGLYSGGNDSVVTIHILRKYMQERALFRPHFGGIVHVNTGTAVEETTQHVREAVPAWGMPLHELTPRVTYLDLVLGNVRSTRGPNIGRSVWVGFPGPASATQSADGRKQSTPHNVMYMRLKDQPLQEFRRQRVGRDGVRRKVMYIGGMRWDESDKRFRTAEEIDVDGGIVWVSPLVHWTNAHMREYRSRYRCTKNHKHQPHRMCGDEALPWNEVTEHLHMSGDCACGAYAKPNEKDERSFFYPSNGKMIDHWEGAVRAAGIAANRWGQAPPKDFVQTPAGNPAKPVMERLCVGCAPMEGQLDVTDGWLSNGLITAAQHAILTGTADQDGDAA</sequence>
<evidence type="ECO:0000256" key="1">
    <source>
        <dbReference type="SAM" id="MobiDB-lite"/>
    </source>
</evidence>
<evidence type="ECO:0000313" key="3">
    <source>
        <dbReference type="EMBL" id="MBM9510019.1"/>
    </source>
</evidence>
<organism evidence="3 4">
    <name type="scientific">Actinacidiphila acididurans</name>
    <dbReference type="NCBI Taxonomy" id="2784346"/>
    <lineage>
        <taxon>Bacteria</taxon>
        <taxon>Bacillati</taxon>
        <taxon>Actinomycetota</taxon>
        <taxon>Actinomycetes</taxon>
        <taxon>Kitasatosporales</taxon>
        <taxon>Streptomycetaceae</taxon>
        <taxon>Actinacidiphila</taxon>
    </lineage>
</organism>
<dbReference type="Proteomes" id="UP000749040">
    <property type="component" value="Unassembled WGS sequence"/>
</dbReference>
<evidence type="ECO:0000313" key="4">
    <source>
        <dbReference type="Proteomes" id="UP000749040"/>
    </source>
</evidence>
<dbReference type="Gene3D" id="3.40.50.620">
    <property type="entry name" value="HUPs"/>
    <property type="match status" value="1"/>
</dbReference>
<reference evidence="3 4" key="1">
    <citation type="submission" date="2021-01" db="EMBL/GenBank/DDBJ databases">
        <title>Streptomyces acididurans sp. nov., isolated from a peat swamp forest soil.</title>
        <authorList>
            <person name="Chantavorakit T."/>
            <person name="Duangmal K."/>
        </authorList>
    </citation>
    <scope>NUCLEOTIDE SEQUENCE [LARGE SCALE GENOMIC DNA]</scope>
    <source>
        <strain evidence="3 4">KK5PA1</strain>
    </source>
</reference>
<dbReference type="SUPFAM" id="SSF52402">
    <property type="entry name" value="Adenine nucleotide alpha hydrolases-like"/>
    <property type="match status" value="1"/>
</dbReference>
<dbReference type="Pfam" id="PF01507">
    <property type="entry name" value="PAPS_reduct"/>
    <property type="match status" value="1"/>
</dbReference>
<dbReference type="RefSeq" id="WP_205363637.1">
    <property type="nucleotide sequence ID" value="NZ_JADKYB010000030.1"/>
</dbReference>